<organism evidence="2 3">
    <name type="scientific">Duganella vulcania</name>
    <dbReference type="NCBI Taxonomy" id="2692166"/>
    <lineage>
        <taxon>Bacteria</taxon>
        <taxon>Pseudomonadati</taxon>
        <taxon>Pseudomonadota</taxon>
        <taxon>Betaproteobacteria</taxon>
        <taxon>Burkholderiales</taxon>
        <taxon>Oxalobacteraceae</taxon>
        <taxon>Telluria group</taxon>
        <taxon>Duganella</taxon>
    </lineage>
</organism>
<dbReference type="Proteomes" id="UP000470302">
    <property type="component" value="Unassembled WGS sequence"/>
</dbReference>
<proteinExistence type="predicted"/>
<protein>
    <submittedName>
        <fullName evidence="2">Glycosyltransferase</fullName>
    </submittedName>
</protein>
<evidence type="ECO:0000313" key="2">
    <source>
        <dbReference type="EMBL" id="MYM88085.1"/>
    </source>
</evidence>
<reference evidence="2 3" key="1">
    <citation type="submission" date="2020-01" db="EMBL/GenBank/DDBJ databases">
        <title>Novel species isolated from a subtropical stream in China.</title>
        <authorList>
            <person name="Lu H."/>
        </authorList>
    </citation>
    <scope>NUCLEOTIDE SEQUENCE [LARGE SCALE GENOMIC DNA]</scope>
    <source>
        <strain evidence="2 3">FT82W</strain>
    </source>
</reference>
<accession>A0A845G3U8</accession>
<dbReference type="RefSeq" id="WP_161097165.1">
    <property type="nucleotide sequence ID" value="NZ_WWCW01000038.1"/>
</dbReference>
<dbReference type="InterPro" id="IPR028098">
    <property type="entry name" value="Glyco_trans_4-like_N"/>
</dbReference>
<feature type="domain" description="Glycosyltransferase subfamily 4-like N-terminal" evidence="1">
    <location>
        <begin position="48"/>
        <end position="171"/>
    </location>
</feature>
<dbReference type="Pfam" id="PF13439">
    <property type="entry name" value="Glyco_transf_4"/>
    <property type="match status" value="1"/>
</dbReference>
<sequence length="371" mass="41362">MNKKECLAVVFLPGRELARYPDQFARFEFLQKHYSVSTVVASSSAKVEGSRRTYCIPHLNSLLFSLRAAWILWWKKRDYDFIYLIGLPAAGTFGLFRARCPVVAYAPTHLEQAFGPERQRPFKPMAWLKLATFLRGLARLTSVMAISRQLAALYQGRTGRVSLIPMGVDLELYRDCHPAPAADGHLNIVYPGSGGPGRGLDLILECARRMVAEGVAATFHLVGCAEPMLERALAEAPELARAIRLYPLMPYADVVRLYGRMQAGVSLLETNVFYTTSPPQKIFEYMAAGLPVLCNDIVTHTDYVGDSAIVVGWSAGALFDGVLALRDRYPALAAAAARKRDQMGDHARTAVERRFVEELEYDLRFINNAER</sequence>
<dbReference type="AlphaFoldDB" id="A0A845G3U8"/>
<keyword evidence="2" id="KW-0808">Transferase</keyword>
<dbReference type="GO" id="GO:0016757">
    <property type="term" value="F:glycosyltransferase activity"/>
    <property type="evidence" value="ECO:0007669"/>
    <property type="project" value="UniProtKB-ARBA"/>
</dbReference>
<gene>
    <name evidence="2" type="ORF">GTP91_12955</name>
</gene>
<comment type="caution">
    <text evidence="2">The sequence shown here is derived from an EMBL/GenBank/DDBJ whole genome shotgun (WGS) entry which is preliminary data.</text>
</comment>
<dbReference type="Gene3D" id="3.40.50.2000">
    <property type="entry name" value="Glycogen Phosphorylase B"/>
    <property type="match status" value="2"/>
</dbReference>
<dbReference type="SUPFAM" id="SSF53756">
    <property type="entry name" value="UDP-Glycosyltransferase/glycogen phosphorylase"/>
    <property type="match status" value="1"/>
</dbReference>
<evidence type="ECO:0000259" key="1">
    <source>
        <dbReference type="Pfam" id="PF13439"/>
    </source>
</evidence>
<name>A0A845G3U8_9BURK</name>
<dbReference type="PANTHER" id="PTHR12526">
    <property type="entry name" value="GLYCOSYLTRANSFERASE"/>
    <property type="match status" value="1"/>
</dbReference>
<dbReference type="EMBL" id="WWCW01000038">
    <property type="protein sequence ID" value="MYM88085.1"/>
    <property type="molecule type" value="Genomic_DNA"/>
</dbReference>
<evidence type="ECO:0000313" key="3">
    <source>
        <dbReference type="Proteomes" id="UP000470302"/>
    </source>
</evidence>
<dbReference type="Pfam" id="PF13692">
    <property type="entry name" value="Glyco_trans_1_4"/>
    <property type="match status" value="1"/>
</dbReference>